<accession>A0ABD6E2S1</accession>
<protein>
    <recommendedName>
        <fullName evidence="3">ZP domain-containing protein</fullName>
    </recommendedName>
</protein>
<comment type="caution">
    <text evidence="4">The sequence shown here is derived from an EMBL/GenBank/DDBJ whole genome shotgun (WGS) entry which is preliminary data.</text>
</comment>
<name>A0ABD6E2S1_9BILA</name>
<dbReference type="AlphaFoldDB" id="A0ABD6E2S1"/>
<dbReference type="PROSITE" id="PS51034">
    <property type="entry name" value="ZP_2"/>
    <property type="match status" value="1"/>
</dbReference>
<feature type="domain" description="ZP" evidence="3">
    <location>
        <begin position="1"/>
        <end position="41"/>
    </location>
</feature>
<feature type="transmembrane region" description="Helical" evidence="2">
    <location>
        <begin position="102"/>
        <end position="131"/>
    </location>
</feature>
<keyword evidence="1" id="KW-0732">Signal</keyword>
<proteinExistence type="predicted"/>
<evidence type="ECO:0000313" key="4">
    <source>
        <dbReference type="EMBL" id="MFH4974084.1"/>
    </source>
</evidence>
<dbReference type="PANTHER" id="PTHR22907">
    <property type="entry name" value="GH04558P"/>
    <property type="match status" value="1"/>
</dbReference>
<dbReference type="InterPro" id="IPR051962">
    <property type="entry name" value="Cuticlin"/>
</dbReference>
<gene>
    <name evidence="4" type="ORF">AB6A40_000793</name>
</gene>
<dbReference type="PANTHER" id="PTHR22907:SF54">
    <property type="entry name" value="GH04558P"/>
    <property type="match status" value="1"/>
</dbReference>
<evidence type="ECO:0000256" key="2">
    <source>
        <dbReference type="SAM" id="Phobius"/>
    </source>
</evidence>
<organism evidence="4 5">
    <name type="scientific">Gnathostoma spinigerum</name>
    <dbReference type="NCBI Taxonomy" id="75299"/>
    <lineage>
        <taxon>Eukaryota</taxon>
        <taxon>Metazoa</taxon>
        <taxon>Ecdysozoa</taxon>
        <taxon>Nematoda</taxon>
        <taxon>Chromadorea</taxon>
        <taxon>Rhabditida</taxon>
        <taxon>Spirurina</taxon>
        <taxon>Gnathostomatomorpha</taxon>
        <taxon>Gnathostomatoidea</taxon>
        <taxon>Gnathostomatidae</taxon>
        <taxon>Gnathostoma</taxon>
    </lineage>
</organism>
<dbReference type="Proteomes" id="UP001608902">
    <property type="component" value="Unassembled WGS sequence"/>
</dbReference>
<dbReference type="EMBL" id="JBGFUD010000243">
    <property type="protein sequence ID" value="MFH4974084.1"/>
    <property type="molecule type" value="Genomic_DNA"/>
</dbReference>
<keyword evidence="2" id="KW-1133">Transmembrane helix</keyword>
<sequence length="143" mass="16274">MTATVNSMVFKFPDRSEIGFQCDISICLREDPNCTAVSPPLCGPSRFRRSLQNNPKRDWSLHSQPLSVVDIDSRLQDNELHILNQLMKYGDKLRPPYQIKSYCLSVLAFGAVIAILTFILTVSSGAFISFICLRGWQDYFSKY</sequence>
<keyword evidence="2" id="KW-0472">Membrane</keyword>
<evidence type="ECO:0000256" key="1">
    <source>
        <dbReference type="ARBA" id="ARBA00022729"/>
    </source>
</evidence>
<reference evidence="4 5" key="1">
    <citation type="submission" date="2024-08" db="EMBL/GenBank/DDBJ databases">
        <title>Gnathostoma spinigerum genome.</title>
        <authorList>
            <person name="Gonzalez-Bertolin B."/>
            <person name="Monzon S."/>
            <person name="Zaballos A."/>
            <person name="Jimenez P."/>
            <person name="Dekumyoy P."/>
            <person name="Varona S."/>
            <person name="Cuesta I."/>
            <person name="Sumanam S."/>
            <person name="Adisakwattana P."/>
            <person name="Gasser R.B."/>
            <person name="Hernandez-Gonzalez A."/>
            <person name="Young N.D."/>
            <person name="Perteguer M.J."/>
        </authorList>
    </citation>
    <scope>NUCLEOTIDE SEQUENCE [LARGE SCALE GENOMIC DNA]</scope>
    <source>
        <strain evidence="4">AL3</strain>
        <tissue evidence="4">Liver</tissue>
    </source>
</reference>
<dbReference type="InterPro" id="IPR001507">
    <property type="entry name" value="ZP_dom"/>
</dbReference>
<evidence type="ECO:0000313" key="5">
    <source>
        <dbReference type="Proteomes" id="UP001608902"/>
    </source>
</evidence>
<keyword evidence="5" id="KW-1185">Reference proteome</keyword>
<keyword evidence="2" id="KW-0812">Transmembrane</keyword>
<evidence type="ECO:0000259" key="3">
    <source>
        <dbReference type="PROSITE" id="PS51034"/>
    </source>
</evidence>